<dbReference type="eggNOG" id="COG1404">
    <property type="taxonomic scope" value="Bacteria"/>
</dbReference>
<protein>
    <submittedName>
        <fullName evidence="5">Putative peptidase</fullName>
    </submittedName>
</protein>
<keyword evidence="3" id="KW-0720">Serine protease</keyword>
<sequence length="458" mass="49188">MTTGREDYPDYDALWHLVSMGVRTPDHKPNGWAYRRKDKRRTRVAIIDTSVAVKHPNLVPAINKDLALDLFTAPLGCFAYRAPDAKLGDLGLCTDTHVAEGLPGITEILTRLIDRTSHGSRAWPERLQPCVGEEFSNHGTAIAGLVGARPARVKAVRPVEDEGDAEIPLPYVGVDPHCEIVPISTNFDPDPEVLIVAFLYADLIDADVVLLPRNIPDPARTVPEIAGREIGGVSLAEATAPAATTPEEARLWAELAELIVNVSLKRPVVCAAGNAGEENGIYPANLASDHNGIISVGAMNAKGYLAGFSASQNITVMGPSGDAEVFDRTQVRLDTRRHDYDPIGVPEPNENHKYSHYDVISTDVPGIHGYSDSPYASREPEQGLREFGSYFCSFGGTSAASALVAGYLSLGFSAGALGARSDGLEAKSWLLRHCAMVADGDESYAYPAWGGTCSFPDR</sequence>
<organism evidence="5 6">
    <name type="scientific">Dinoroseobacter shibae (strain DSM 16493 / NCIMB 14021 / DFL 12)</name>
    <dbReference type="NCBI Taxonomy" id="398580"/>
    <lineage>
        <taxon>Bacteria</taxon>
        <taxon>Pseudomonadati</taxon>
        <taxon>Pseudomonadota</taxon>
        <taxon>Alphaproteobacteria</taxon>
        <taxon>Rhodobacterales</taxon>
        <taxon>Roseobacteraceae</taxon>
        <taxon>Dinoroseobacter</taxon>
    </lineage>
</organism>
<dbReference type="InterPro" id="IPR000209">
    <property type="entry name" value="Peptidase_S8/S53_dom"/>
</dbReference>
<proteinExistence type="predicted"/>
<accession>A8LRG3</accession>
<keyword evidence="1" id="KW-0645">Protease</keyword>
<reference evidence="6" key="1">
    <citation type="journal article" date="2010" name="ISME J.">
        <title>The complete genome sequence of the algal symbiont Dinoroseobacter shibae: a hitchhiker's guide to life in the sea.</title>
        <authorList>
            <person name="Wagner-Dobler I."/>
            <person name="Ballhausen B."/>
            <person name="Berger M."/>
            <person name="Brinkhoff T."/>
            <person name="Buchholz I."/>
            <person name="Bunk B."/>
            <person name="Cypionka H."/>
            <person name="Daniel R."/>
            <person name="Drepper T."/>
            <person name="Gerdts G."/>
            <person name="Hahnke S."/>
            <person name="Han C."/>
            <person name="Jahn D."/>
            <person name="Kalhoefer D."/>
            <person name="Kiss H."/>
            <person name="Klenk H.P."/>
            <person name="Kyrpides N."/>
            <person name="Liebl W."/>
            <person name="Liesegang H."/>
            <person name="Meincke L."/>
            <person name="Pati A."/>
            <person name="Petersen J."/>
            <person name="Piekarski T."/>
            <person name="Pommerenke C."/>
            <person name="Pradella S."/>
            <person name="Pukall R."/>
            <person name="Rabus R."/>
            <person name="Stackebrandt E."/>
            <person name="Thole S."/>
            <person name="Thompson L."/>
            <person name="Tielen P."/>
            <person name="Tomasch J."/>
            <person name="von Jan M."/>
            <person name="Wanphrut N."/>
            <person name="Wichels A."/>
            <person name="Zech H."/>
            <person name="Simon M."/>
        </authorList>
    </citation>
    <scope>NUCLEOTIDE SEQUENCE [LARGE SCALE GENOMIC DNA]</scope>
    <source>
        <strain evidence="6">DSM 16493 / NCIMB 14021 / DFL 12</strain>
    </source>
</reference>
<dbReference type="AlphaFoldDB" id="A8LRG3"/>
<dbReference type="InterPro" id="IPR036852">
    <property type="entry name" value="Peptidase_S8/S53_dom_sf"/>
</dbReference>
<dbReference type="HOGENOM" id="CLU_488226_0_0_5"/>
<dbReference type="RefSeq" id="WP_012177546.1">
    <property type="nucleotide sequence ID" value="NC_009952.1"/>
</dbReference>
<feature type="domain" description="Peptidase S8/S53" evidence="4">
    <location>
        <begin position="42"/>
        <end position="410"/>
    </location>
</feature>
<evidence type="ECO:0000256" key="1">
    <source>
        <dbReference type="ARBA" id="ARBA00022670"/>
    </source>
</evidence>
<dbReference type="GO" id="GO:0006508">
    <property type="term" value="P:proteolysis"/>
    <property type="evidence" value="ECO:0007669"/>
    <property type="project" value="UniProtKB-KW"/>
</dbReference>
<dbReference type="CDD" id="cd00306">
    <property type="entry name" value="Peptidases_S8_S53"/>
    <property type="match status" value="1"/>
</dbReference>
<keyword evidence="6" id="KW-1185">Reference proteome</keyword>
<gene>
    <name evidence="5" type="ordered locus">Dshi_0868</name>
</gene>
<keyword evidence="2" id="KW-0378">Hydrolase</keyword>
<dbReference type="EMBL" id="CP000830">
    <property type="protein sequence ID" value="ABV92613.1"/>
    <property type="molecule type" value="Genomic_DNA"/>
</dbReference>
<dbReference type="InterPro" id="IPR015500">
    <property type="entry name" value="Peptidase_S8_subtilisin-rel"/>
</dbReference>
<name>A8LRG3_DINSH</name>
<evidence type="ECO:0000313" key="6">
    <source>
        <dbReference type="Proteomes" id="UP000006833"/>
    </source>
</evidence>
<dbReference type="KEGG" id="dsh:Dshi_0868"/>
<evidence type="ECO:0000313" key="5">
    <source>
        <dbReference type="EMBL" id="ABV92613.1"/>
    </source>
</evidence>
<dbReference type="Pfam" id="PF00082">
    <property type="entry name" value="Peptidase_S8"/>
    <property type="match status" value="1"/>
</dbReference>
<dbReference type="SUPFAM" id="SSF52743">
    <property type="entry name" value="Subtilisin-like"/>
    <property type="match status" value="1"/>
</dbReference>
<dbReference type="GO" id="GO:0004252">
    <property type="term" value="F:serine-type endopeptidase activity"/>
    <property type="evidence" value="ECO:0007669"/>
    <property type="project" value="InterPro"/>
</dbReference>
<evidence type="ECO:0000259" key="4">
    <source>
        <dbReference type="Pfam" id="PF00082"/>
    </source>
</evidence>
<evidence type="ECO:0000256" key="2">
    <source>
        <dbReference type="ARBA" id="ARBA00022801"/>
    </source>
</evidence>
<dbReference type="STRING" id="398580.Dshi_0868"/>
<dbReference type="Proteomes" id="UP000006833">
    <property type="component" value="Chromosome"/>
</dbReference>
<dbReference type="PRINTS" id="PR00723">
    <property type="entry name" value="SUBTILISIN"/>
</dbReference>
<evidence type="ECO:0000256" key="3">
    <source>
        <dbReference type="ARBA" id="ARBA00022825"/>
    </source>
</evidence>
<dbReference type="Gene3D" id="3.40.50.200">
    <property type="entry name" value="Peptidase S8/S53 domain"/>
    <property type="match status" value="1"/>
</dbReference>